<name>A0A9N8J4C6_9FLAO</name>
<dbReference type="InterPro" id="IPR013783">
    <property type="entry name" value="Ig-like_fold"/>
</dbReference>
<organism evidence="1 2">
    <name type="scientific">Flavobacterium panici</name>
    <dbReference type="NCBI Taxonomy" id="2654843"/>
    <lineage>
        <taxon>Bacteria</taxon>
        <taxon>Pseudomonadati</taxon>
        <taxon>Bacteroidota</taxon>
        <taxon>Flavobacteriia</taxon>
        <taxon>Flavobacteriales</taxon>
        <taxon>Flavobacteriaceae</taxon>
        <taxon>Flavobacterium</taxon>
    </lineage>
</organism>
<dbReference type="EMBL" id="CAIJDE010000056">
    <property type="protein sequence ID" value="CAC9975938.1"/>
    <property type="molecule type" value="Genomic_DNA"/>
</dbReference>
<dbReference type="SUPFAM" id="SSF49373">
    <property type="entry name" value="Invasin/intimin cell-adhesion fragments"/>
    <property type="match status" value="1"/>
</dbReference>
<dbReference type="Proteomes" id="UP000533639">
    <property type="component" value="Unassembled WGS sequence"/>
</dbReference>
<gene>
    <name evidence="1" type="ORF">FLAPXU55_03659</name>
</gene>
<accession>A0A9N8J4C6</accession>
<comment type="caution">
    <text evidence="1">The sequence shown here is derived from an EMBL/GenBank/DDBJ whole genome shotgun (WGS) entry which is preliminary data.</text>
</comment>
<evidence type="ECO:0000313" key="1">
    <source>
        <dbReference type="EMBL" id="CAC9975938.1"/>
    </source>
</evidence>
<protein>
    <submittedName>
        <fullName evidence="1">Uncharacterized protein</fullName>
    </submittedName>
</protein>
<dbReference type="InterPro" id="IPR008964">
    <property type="entry name" value="Invasin/intimin_cell_adhesion"/>
</dbReference>
<sequence length="240" mass="26487">MINQFYKVLKAILVIAVFISCDRQDDEFAINNSNGFLPESIIHFKKIDLANVEADGVSYSTVSIQINPEANIANEKVGLSTTTGKFVNGRKTDTITVNAYGVGYFTITNEKPERARITATVKSFSIDTIVNFQPALPHDILISADHFVIEPAQTITISASLIRDSFKGKVSDPIKVFYDVTPLTSQPNILIYPNFVMSSQGVSNAIISNPFNLTGDFKVNIKTLSPAKDTLRKSMTFRIQ</sequence>
<dbReference type="AlphaFoldDB" id="A0A9N8J4C6"/>
<dbReference type="Gene3D" id="2.60.40.10">
    <property type="entry name" value="Immunoglobulins"/>
    <property type="match status" value="1"/>
</dbReference>
<reference evidence="1 2" key="1">
    <citation type="submission" date="2020-06" db="EMBL/GenBank/DDBJ databases">
        <authorList>
            <person name="Criscuolo A."/>
        </authorList>
    </citation>
    <scope>NUCLEOTIDE SEQUENCE [LARGE SCALE GENOMIC DNA]</scope>
    <source>
        <strain evidence="1">PXU-55</strain>
    </source>
</reference>
<dbReference type="RefSeq" id="WP_180859991.1">
    <property type="nucleotide sequence ID" value="NZ_CAIJDE010000056.1"/>
</dbReference>
<dbReference type="PROSITE" id="PS51257">
    <property type="entry name" value="PROKAR_LIPOPROTEIN"/>
    <property type="match status" value="1"/>
</dbReference>
<proteinExistence type="predicted"/>
<evidence type="ECO:0000313" key="2">
    <source>
        <dbReference type="Proteomes" id="UP000533639"/>
    </source>
</evidence>
<keyword evidence="2" id="KW-1185">Reference proteome</keyword>